<evidence type="ECO:0000256" key="5">
    <source>
        <dbReference type="SAM" id="MobiDB-lite"/>
    </source>
</evidence>
<keyword evidence="6" id="KW-0812">Transmembrane</keyword>
<feature type="signal peptide" evidence="7">
    <location>
        <begin position="1"/>
        <end position="28"/>
    </location>
</feature>
<dbReference type="KEGG" id="siq:DQ08_05450"/>
<keyword evidence="1" id="KW-0134">Cell wall</keyword>
<evidence type="ECO:0000256" key="4">
    <source>
        <dbReference type="ARBA" id="ARBA00023088"/>
    </source>
</evidence>
<keyword evidence="6" id="KW-0472">Membrane</keyword>
<dbReference type="OrthoDB" id="2217579at2"/>
<dbReference type="NCBIfam" id="TIGR01167">
    <property type="entry name" value="LPXTG_anchor"/>
    <property type="match status" value="1"/>
</dbReference>
<dbReference type="Gene3D" id="2.60.40.10">
    <property type="entry name" value="Immunoglobulins"/>
    <property type="match status" value="2"/>
</dbReference>
<dbReference type="KEGG" id="siz:SI82_05630"/>
<evidence type="ECO:0000313" key="12">
    <source>
        <dbReference type="Proteomes" id="UP000269148"/>
    </source>
</evidence>
<dbReference type="RefSeq" id="WP_003099889.1">
    <property type="nucleotide sequence ID" value="NZ_CP010783.1"/>
</dbReference>
<evidence type="ECO:0000313" key="11">
    <source>
        <dbReference type="Proteomes" id="UP000025245"/>
    </source>
</evidence>
<feature type="region of interest" description="Disordered" evidence="5">
    <location>
        <begin position="420"/>
        <end position="474"/>
    </location>
</feature>
<reference evidence="10 12" key="2">
    <citation type="submission" date="2018-06" db="EMBL/GenBank/DDBJ databases">
        <title>Mutators as drivers of adaptation in pathogenic bacteria and a risk factor for host jumps and vaccine escape.</title>
        <authorList>
            <person name="Barnes A.C."/>
            <person name="Silayeva O."/>
        </authorList>
    </citation>
    <scope>NUCLEOTIDE SEQUENCE [LARGE SCALE GENOMIC DNA]</scope>
    <source>
        <strain evidence="10 12">QMA0445</strain>
    </source>
</reference>
<evidence type="ECO:0000313" key="10">
    <source>
        <dbReference type="EMBL" id="RLU56813.1"/>
    </source>
</evidence>
<feature type="transmembrane region" description="Helical" evidence="6">
    <location>
        <begin position="479"/>
        <end position="500"/>
    </location>
</feature>
<dbReference type="InterPro" id="IPR013783">
    <property type="entry name" value="Ig-like_fold"/>
</dbReference>
<dbReference type="AlphaFoldDB" id="A0A3L8GJH8"/>
<gene>
    <name evidence="10" type="ORF">DIY07_05745</name>
    <name evidence="9" type="ORF">DQ08_05450</name>
</gene>
<proteinExistence type="predicted"/>
<reference evidence="9 11" key="1">
    <citation type="journal article" date="2014" name="Genome Announc.">
        <title>Complete Genome Sequence of a Virulent Strain, Streptococcus iniae ISET0901, Isolated from Diseased Tilapia.</title>
        <authorList>
            <person name="Pridgeon J.W."/>
            <person name="Zhang D."/>
            <person name="Zhang L."/>
        </authorList>
    </citation>
    <scope>NUCLEOTIDE SEQUENCE [LARGE SCALE GENOMIC DNA]</scope>
    <source>
        <strain evidence="9 11">ISET0901</strain>
    </source>
</reference>
<name>A0A3L8GJH8_STRIN</name>
<dbReference type="Proteomes" id="UP000025245">
    <property type="component" value="Chromosome"/>
</dbReference>
<protein>
    <submittedName>
        <fullName evidence="9">Cell surface protein</fullName>
    </submittedName>
    <submittedName>
        <fullName evidence="10">LPXTG cell wall anchor domain-containing protein</fullName>
    </submittedName>
</protein>
<evidence type="ECO:0000256" key="2">
    <source>
        <dbReference type="ARBA" id="ARBA00022525"/>
    </source>
</evidence>
<sequence length="509" mass="53814">MKKYFCFSKSLLTVATLSSLVLVNGNLASVVIADSTSAPSSATVSTGSFNFVASVVDSKGATLSGKTVLLTDITDGISKPIQSQVSNSQGQAIFSSLPLNRNISVSVDGKTKGYTLRTDQAGTTLASSFTADGLGKGAPSYTNKPLVVLVSNQDAEPIPNKEVILKDRQGNLVDRVLTDNSGLARFTKNLLDGTHYPFYIDGKKMGETIPGISVNTALDTTSNSEKVESPVVNASQAAGSFSFKVTVLGDNGKVLEGKKVSLFDITDGKETALQSADSNASGQVDFDKLPLSRNISVSIDGKAQGYTIRTDKDGQEKAAAFYVSGKGNTLPTYTKTPATIRVVNEDAEPLSGQTVTLFNKLGQKVAELMTNQDGKAIFEDQLMDGTFYQFSVNGIKMNTITPGNSINAALSSDQIKKVAEVPQVAPSNHKKDKQDTTAEPKEVAQKKAGNALADQKQTSKAKEMNPKNKASLPQTGDSAVSILSLVGFVMLGVSTLLLLAKKTLKNTRQ</sequence>
<feature type="domain" description="Gram-positive cocci surface proteins LPxTG" evidence="8">
    <location>
        <begin position="466"/>
        <end position="502"/>
    </location>
</feature>
<dbReference type="EMBL" id="QLQD01000053">
    <property type="protein sequence ID" value="RLU56813.1"/>
    <property type="molecule type" value="Genomic_DNA"/>
</dbReference>
<accession>A0A3L8GJH8</accession>
<feature type="compositionally biased region" description="Basic and acidic residues" evidence="5">
    <location>
        <begin position="432"/>
        <end position="445"/>
    </location>
</feature>
<keyword evidence="6" id="KW-1133">Transmembrane helix</keyword>
<dbReference type="STRING" id="1346.BMF34_05525"/>
<dbReference type="EMBL" id="CP007586">
    <property type="protein sequence ID" value="AHY15906.1"/>
    <property type="molecule type" value="Genomic_DNA"/>
</dbReference>
<evidence type="ECO:0000313" key="9">
    <source>
        <dbReference type="EMBL" id="AHY15906.1"/>
    </source>
</evidence>
<keyword evidence="4" id="KW-0572">Peptidoglycan-anchor</keyword>
<feature type="chain" id="PRO_5039430142" evidence="7">
    <location>
        <begin position="29"/>
        <end position="509"/>
    </location>
</feature>
<keyword evidence="2" id="KW-0964">Secreted</keyword>
<evidence type="ECO:0000256" key="1">
    <source>
        <dbReference type="ARBA" id="ARBA00022512"/>
    </source>
</evidence>
<dbReference type="GeneID" id="35765732"/>
<keyword evidence="11" id="KW-1185">Reference proteome</keyword>
<dbReference type="Pfam" id="PF00746">
    <property type="entry name" value="Gram_pos_anchor"/>
    <property type="match status" value="1"/>
</dbReference>
<evidence type="ECO:0000256" key="6">
    <source>
        <dbReference type="SAM" id="Phobius"/>
    </source>
</evidence>
<organism evidence="10 12">
    <name type="scientific">Streptococcus iniae</name>
    <name type="common">Streptococcus shiloi</name>
    <dbReference type="NCBI Taxonomy" id="1346"/>
    <lineage>
        <taxon>Bacteria</taxon>
        <taxon>Bacillati</taxon>
        <taxon>Bacillota</taxon>
        <taxon>Bacilli</taxon>
        <taxon>Lactobacillales</taxon>
        <taxon>Streptococcaceae</taxon>
        <taxon>Streptococcus</taxon>
    </lineage>
</organism>
<keyword evidence="3 7" id="KW-0732">Signal</keyword>
<dbReference type="KEGG" id="sio:DW64_05445"/>
<evidence type="ECO:0000259" key="8">
    <source>
        <dbReference type="Pfam" id="PF00746"/>
    </source>
</evidence>
<evidence type="ECO:0000256" key="3">
    <source>
        <dbReference type="ARBA" id="ARBA00022729"/>
    </source>
</evidence>
<dbReference type="InterPro" id="IPR019931">
    <property type="entry name" value="LPXTG_anchor"/>
</dbReference>
<evidence type="ECO:0000256" key="7">
    <source>
        <dbReference type="SAM" id="SignalP"/>
    </source>
</evidence>
<dbReference type="Proteomes" id="UP000269148">
    <property type="component" value="Unassembled WGS sequence"/>
</dbReference>